<feature type="domain" description="UDP-glucose/GDP-mannose dehydrogenase C-terminal" evidence="2">
    <location>
        <begin position="28"/>
        <end position="130"/>
    </location>
</feature>
<name>A0A327KTL1_9BRAD</name>
<feature type="non-terminal residue" evidence="3">
    <location>
        <position position="1"/>
    </location>
</feature>
<dbReference type="AlphaFoldDB" id="A0A327KTL1"/>
<dbReference type="EMBL" id="NPEU01000033">
    <property type="protein sequence ID" value="RAI40755.1"/>
    <property type="molecule type" value="Genomic_DNA"/>
</dbReference>
<dbReference type="OrthoDB" id="9803238at2"/>
<protein>
    <recommendedName>
        <fullName evidence="1">UDP-glucose 6-dehydrogenase</fullName>
    </recommendedName>
</protein>
<evidence type="ECO:0000256" key="1">
    <source>
        <dbReference type="ARBA" id="ARBA00015132"/>
    </source>
</evidence>
<dbReference type="Gene3D" id="3.40.50.720">
    <property type="entry name" value="NAD(P)-binding Rossmann-like Domain"/>
    <property type="match status" value="1"/>
</dbReference>
<dbReference type="InterPro" id="IPR036220">
    <property type="entry name" value="UDP-Glc/GDP-Man_DH_C_sf"/>
</dbReference>
<dbReference type="SUPFAM" id="SSF52413">
    <property type="entry name" value="UDP-glucose/GDP-mannose dehydrogenase C-terminal domain"/>
    <property type="match status" value="1"/>
</dbReference>
<proteinExistence type="predicted"/>
<dbReference type="GO" id="GO:0016616">
    <property type="term" value="F:oxidoreductase activity, acting on the CH-OH group of donors, NAD or NADP as acceptor"/>
    <property type="evidence" value="ECO:0007669"/>
    <property type="project" value="InterPro"/>
</dbReference>
<dbReference type="Proteomes" id="UP000248863">
    <property type="component" value="Unassembled WGS sequence"/>
</dbReference>
<dbReference type="PANTHER" id="PTHR43750">
    <property type="entry name" value="UDP-GLUCOSE 6-DEHYDROGENASE TUAD"/>
    <property type="match status" value="1"/>
</dbReference>
<reference evidence="3 4" key="1">
    <citation type="submission" date="2017-07" db="EMBL/GenBank/DDBJ databases">
        <title>Draft Genome Sequences of Select Purple Nonsulfur Bacteria.</title>
        <authorList>
            <person name="Lasarre B."/>
            <person name="Mckinlay J.B."/>
        </authorList>
    </citation>
    <scope>NUCLEOTIDE SEQUENCE [LARGE SCALE GENOMIC DNA]</scope>
    <source>
        <strain evidence="3 4">DSM 11907</strain>
    </source>
</reference>
<comment type="caution">
    <text evidence="3">The sequence shown here is derived from an EMBL/GenBank/DDBJ whole genome shotgun (WGS) entry which is preliminary data.</text>
</comment>
<organism evidence="3 4">
    <name type="scientific">Rhodoplanes elegans</name>
    <dbReference type="NCBI Taxonomy" id="29408"/>
    <lineage>
        <taxon>Bacteria</taxon>
        <taxon>Pseudomonadati</taxon>
        <taxon>Pseudomonadota</taxon>
        <taxon>Alphaproteobacteria</taxon>
        <taxon>Hyphomicrobiales</taxon>
        <taxon>Nitrobacteraceae</taxon>
        <taxon>Rhodoplanes</taxon>
    </lineage>
</organism>
<accession>A0A327KTL1</accession>
<evidence type="ECO:0000313" key="4">
    <source>
        <dbReference type="Proteomes" id="UP000248863"/>
    </source>
</evidence>
<dbReference type="GO" id="GO:0051287">
    <property type="term" value="F:NAD binding"/>
    <property type="evidence" value="ECO:0007669"/>
    <property type="project" value="InterPro"/>
</dbReference>
<evidence type="ECO:0000259" key="2">
    <source>
        <dbReference type="SMART" id="SM00984"/>
    </source>
</evidence>
<sequence length="154" mass="16779">AVNDQRKRAMARKVAAALGGSVRDKTIAVLGLTFKPNTDDMRDAPSIPLVTAFNDMGAKVRAYDPAGMEQAKRDLDGLVTFCANAYECAQGADAVVIVTEWEQFRALDLDRLKSAMRQPVMVDLRNVYRADEMAAAGFAYSSVGRAIVPEHVRS</sequence>
<dbReference type="InterPro" id="IPR014027">
    <property type="entry name" value="UDP-Glc/GDP-Man_DH_C"/>
</dbReference>
<dbReference type="Pfam" id="PF03720">
    <property type="entry name" value="UDPG_MGDP_dh_C"/>
    <property type="match status" value="1"/>
</dbReference>
<keyword evidence="4" id="KW-1185">Reference proteome</keyword>
<dbReference type="RefSeq" id="WP_146618661.1">
    <property type="nucleotide sequence ID" value="NZ_NPEU01000033.1"/>
</dbReference>
<evidence type="ECO:0000313" key="3">
    <source>
        <dbReference type="EMBL" id="RAI40755.1"/>
    </source>
</evidence>
<dbReference type="PANTHER" id="PTHR43750:SF3">
    <property type="entry name" value="UDP-GLUCOSE 6-DEHYDROGENASE TUAD"/>
    <property type="match status" value="1"/>
</dbReference>
<gene>
    <name evidence="3" type="ORF">CH338_05190</name>
</gene>
<dbReference type="SMART" id="SM00984">
    <property type="entry name" value="UDPG_MGDP_dh_C"/>
    <property type="match status" value="1"/>
</dbReference>